<dbReference type="OrthoDB" id="1846582at2"/>
<reference evidence="2 3" key="1">
    <citation type="submission" date="2018-01" db="EMBL/GenBank/DDBJ databases">
        <authorList>
            <person name="Gaut B.S."/>
            <person name="Morton B.R."/>
            <person name="Clegg M.T."/>
            <person name="Duvall M.R."/>
        </authorList>
    </citation>
    <scope>NUCLEOTIDE SEQUENCE [LARGE SCALE GENOMIC DNA]</scope>
    <source>
        <strain evidence="2">GP69</strain>
    </source>
</reference>
<dbReference type="InterPro" id="IPR025484">
    <property type="entry name" value="DUF4376"/>
</dbReference>
<dbReference type="Pfam" id="PF14301">
    <property type="entry name" value="DUF4376"/>
    <property type="match status" value="1"/>
</dbReference>
<feature type="domain" description="DUF4376" evidence="1">
    <location>
        <begin position="113"/>
        <end position="221"/>
    </location>
</feature>
<dbReference type="AlphaFoldDB" id="A0A2K4ZNH9"/>
<protein>
    <recommendedName>
        <fullName evidence="1">DUF4376 domain-containing protein</fullName>
    </recommendedName>
</protein>
<sequence length="253" mass="29500">MSIIRFIGTENHVNANLSFEESNHIKIQFKNKVEVPHVSILLSGFRELNEHNYIEQSDFSEMKYLYRKIDELTYILTNNSNDIYIESQIPEISDENYIDFLPEPYVPTVDELKLLKISKFSKICNTNITSGVDINIDGTIEHFSYTEEDQMNLKEIFDLVIQANVPMYYHSDGNSCKLYTMEQIIELYTTATINKMHHITYFNQLKMYISTLDKAEDIDAIEYGIDLTGEYLDTYNSAMEQVKVGMNTLLRTE</sequence>
<dbReference type="Proteomes" id="UP000236311">
    <property type="component" value="Unassembled WGS sequence"/>
</dbReference>
<evidence type="ECO:0000313" key="3">
    <source>
        <dbReference type="Proteomes" id="UP000236311"/>
    </source>
</evidence>
<proteinExistence type="predicted"/>
<gene>
    <name evidence="2" type="ORF">AMURIS_04796</name>
</gene>
<name>A0A2K4ZNH9_9FIRM</name>
<dbReference type="EMBL" id="OFSM01000037">
    <property type="protein sequence ID" value="SOY32043.1"/>
    <property type="molecule type" value="Genomic_DNA"/>
</dbReference>
<evidence type="ECO:0000313" key="2">
    <source>
        <dbReference type="EMBL" id="SOY32043.1"/>
    </source>
</evidence>
<keyword evidence="3" id="KW-1185">Reference proteome</keyword>
<organism evidence="2 3">
    <name type="scientific">Acetatifactor muris</name>
    <dbReference type="NCBI Taxonomy" id="879566"/>
    <lineage>
        <taxon>Bacteria</taxon>
        <taxon>Bacillati</taxon>
        <taxon>Bacillota</taxon>
        <taxon>Clostridia</taxon>
        <taxon>Lachnospirales</taxon>
        <taxon>Lachnospiraceae</taxon>
        <taxon>Acetatifactor</taxon>
    </lineage>
</organism>
<accession>A0A2K4ZNH9</accession>
<evidence type="ECO:0000259" key="1">
    <source>
        <dbReference type="Pfam" id="PF14301"/>
    </source>
</evidence>
<dbReference type="RefSeq" id="WP_103242014.1">
    <property type="nucleotide sequence ID" value="NZ_JANJZD010000039.1"/>
</dbReference>